<proteinExistence type="predicted"/>
<accession>A0ACC0F453</accession>
<evidence type="ECO:0000313" key="1">
    <source>
        <dbReference type="EMBL" id="KAI7983533.1"/>
    </source>
</evidence>
<organism evidence="1 2">
    <name type="scientific">Camellia lanceoleosa</name>
    <dbReference type="NCBI Taxonomy" id="1840588"/>
    <lineage>
        <taxon>Eukaryota</taxon>
        <taxon>Viridiplantae</taxon>
        <taxon>Streptophyta</taxon>
        <taxon>Embryophyta</taxon>
        <taxon>Tracheophyta</taxon>
        <taxon>Spermatophyta</taxon>
        <taxon>Magnoliopsida</taxon>
        <taxon>eudicotyledons</taxon>
        <taxon>Gunneridae</taxon>
        <taxon>Pentapetalae</taxon>
        <taxon>asterids</taxon>
        <taxon>Ericales</taxon>
        <taxon>Theaceae</taxon>
        <taxon>Camellia</taxon>
    </lineage>
</organism>
<reference evidence="1 2" key="1">
    <citation type="journal article" date="2022" name="Plant J.">
        <title>Chromosome-level genome of Camellia lanceoleosa provides a valuable resource for understanding genome evolution and self-incompatibility.</title>
        <authorList>
            <person name="Gong W."/>
            <person name="Xiao S."/>
            <person name="Wang L."/>
            <person name="Liao Z."/>
            <person name="Chang Y."/>
            <person name="Mo W."/>
            <person name="Hu G."/>
            <person name="Li W."/>
            <person name="Zhao G."/>
            <person name="Zhu H."/>
            <person name="Hu X."/>
            <person name="Ji K."/>
            <person name="Xiang X."/>
            <person name="Song Q."/>
            <person name="Yuan D."/>
            <person name="Jin S."/>
            <person name="Zhang L."/>
        </authorList>
    </citation>
    <scope>NUCLEOTIDE SEQUENCE [LARGE SCALE GENOMIC DNA]</scope>
    <source>
        <strain evidence="1">SQ_2022a</strain>
    </source>
</reference>
<evidence type="ECO:0000313" key="2">
    <source>
        <dbReference type="Proteomes" id="UP001060215"/>
    </source>
</evidence>
<sequence>MVQFVISSTLFFLGTFHATHLLLLFLTFTFPNSSSSATLTNSTDKLALLNFKSHIIEDPEGVLSSWNTSLHFCNWVGVTCSLKHQRITRLDLQAHKLTGTVSPAIGNISFLRSLDLGDNSFHGEIPLELSHLSRLQNLNLSFNFLTGTIPAKLSRCSDLANLLLDHNYLVGHIPSQLGSLSNLVMLYLKNNNLTGTVPGTIGNLTSLQELYLSYNYNLEGELPDSMSQMRSLTMLGLSVNRLSGFFPHSLYNLSSLKLISLSFNKFTGKLRPNIGAVFPNLRNLYLANNFFTGPIPDSLSNASQISRIDIPYNNFTGSVPMSFGNLQSLWWFNVLDNGLGSGRPDDLSFITSLTNCSQLEFLDIADNRFGGVLPSSIANLSTQLTKLLVGGNRIHGTIPADIANLFNLDTLSMGGNFLTGTVPASIGKLSNLKRLHLESNQLSGETPSSLGNITQLLYIYLQNNSLGGNIPSSLGNCQSLQTLDLSHNKLNGTIPKQILSLSSLSIVLNVSYNSLSGPLPEEVGNLTNLAALDVSKNRLSGEITSNLGNCFALELVSMQGNLFEGNIPALSGLKSIQYLDLSHNNLSGPIPQYMAKLSTLQHLNLSFNNLEGAVPVQGVFKDASGVELSGNMKLCGGIQALNLHPCPVQSPKKPKKHIAFKLILVLVIVASWLALMVSLFSFFCAKKLKSKPQSTSSSVGHEHPKISYEELLNATNRFSSSNLIGSGNFGTVYKGILDPDETIVAVKVLNLQQRGASKSFIAECQALKNIRHRNLVKIVTACSSIDFVGNDFKALVYEYMLNGSLEKWLHPEEGQSQQRSLSILQRMNIAIDVASALDYLHNHCETPVAHCDLKPSNVLLDNDFTAHVSDFGLAHLLCKFSKEATTNQFSSLGIKGTIGYAAPEYGMGGKVSTVGDVYSYGILLLELFTGRRPTDDSFEDNLNLHNFVKMALPSQVLVVVDQSALCKGIEEVSKAGCSTDFRCELSERLISVLQIGVVCSSDSPQDRLNMGQVTMKLLSIRETFLSAGMHEEQQNHSINDRSIQFSISRAYEGDEPV</sequence>
<comment type="caution">
    <text evidence="1">The sequence shown here is derived from an EMBL/GenBank/DDBJ whole genome shotgun (WGS) entry which is preliminary data.</text>
</comment>
<protein>
    <submittedName>
        <fullName evidence="1">LRR receptor-like serine/threonine-protein kinase</fullName>
    </submittedName>
</protein>
<name>A0ACC0F453_9ERIC</name>
<dbReference type="EMBL" id="CM045768">
    <property type="protein sequence ID" value="KAI7983533.1"/>
    <property type="molecule type" value="Genomic_DNA"/>
</dbReference>
<gene>
    <name evidence="1" type="ORF">LOK49_LG15G01255</name>
</gene>
<dbReference type="Proteomes" id="UP001060215">
    <property type="component" value="Chromosome 11"/>
</dbReference>
<keyword evidence="2" id="KW-1185">Reference proteome</keyword>